<reference evidence="3 4" key="1">
    <citation type="submission" date="2018-08" db="EMBL/GenBank/DDBJ databases">
        <title>Chitinophaga sp. K20C18050901, a novel bacterium isolated from forest soil.</title>
        <authorList>
            <person name="Wang C."/>
        </authorList>
    </citation>
    <scope>NUCLEOTIDE SEQUENCE [LARGE SCALE GENOMIC DNA]</scope>
    <source>
        <strain evidence="3 4">K20C18050901</strain>
    </source>
</reference>
<dbReference type="SUPFAM" id="SSF88697">
    <property type="entry name" value="PUA domain-like"/>
    <property type="match status" value="1"/>
</dbReference>
<keyword evidence="4" id="KW-1185">Reference proteome</keyword>
<name>A0A3E1NSP7_9BACT</name>
<evidence type="ECO:0000259" key="2">
    <source>
        <dbReference type="Pfam" id="PF01878"/>
    </source>
</evidence>
<evidence type="ECO:0000313" key="3">
    <source>
        <dbReference type="EMBL" id="RFM30932.1"/>
    </source>
</evidence>
<dbReference type="InterPro" id="IPR015947">
    <property type="entry name" value="PUA-like_sf"/>
</dbReference>
<dbReference type="NCBIfam" id="NF002616">
    <property type="entry name" value="PRK02268.1-2"/>
    <property type="match status" value="1"/>
</dbReference>
<dbReference type="InterPro" id="IPR002740">
    <property type="entry name" value="EVE_domain"/>
</dbReference>
<gene>
    <name evidence="3" type="ORF">DXN04_31880</name>
</gene>
<dbReference type="EMBL" id="QTJV01000018">
    <property type="protein sequence ID" value="RFM30932.1"/>
    <property type="molecule type" value="Genomic_DNA"/>
</dbReference>
<dbReference type="Proteomes" id="UP000261174">
    <property type="component" value="Unassembled WGS sequence"/>
</dbReference>
<evidence type="ECO:0000256" key="1">
    <source>
        <dbReference type="HAMAP-Rule" id="MF_00771"/>
    </source>
</evidence>
<sequence length="138" mass="16033">MATGFWVVVTSRDHALDGAREGVVQVNHGKLAPLKRMAAGDKVLYYAGKMIYGQHELCQRFVALAVLADDGIFQYEVTEKFKPYRRKAEYKDVKEAEIRPLINSLEFIKDKEKWGYIFRTGFFEINKHDFDLIESHMQ</sequence>
<dbReference type="CDD" id="cd21132">
    <property type="entry name" value="EVE-like"/>
    <property type="match status" value="1"/>
</dbReference>
<protein>
    <recommendedName>
        <fullName evidence="1">UPF0310 protein DXN04_31880</fullName>
    </recommendedName>
</protein>
<proteinExistence type="inferred from homology"/>
<comment type="caution">
    <text evidence="3">The sequence shown here is derived from an EMBL/GenBank/DDBJ whole genome shotgun (WGS) entry which is preliminary data.</text>
</comment>
<feature type="domain" description="EVE" evidence="2">
    <location>
        <begin position="5"/>
        <end position="135"/>
    </location>
</feature>
<dbReference type="RefSeq" id="WP_116857476.1">
    <property type="nucleotide sequence ID" value="NZ_QTJV01000018.1"/>
</dbReference>
<comment type="similarity">
    <text evidence="1">Belongs to the UPF0310 family.</text>
</comment>
<accession>A0A3E1NSP7</accession>
<organism evidence="3 4">
    <name type="scientific">Chitinophaga silvisoli</name>
    <dbReference type="NCBI Taxonomy" id="2291814"/>
    <lineage>
        <taxon>Bacteria</taxon>
        <taxon>Pseudomonadati</taxon>
        <taxon>Bacteroidota</taxon>
        <taxon>Chitinophagia</taxon>
        <taxon>Chitinophagales</taxon>
        <taxon>Chitinophagaceae</taxon>
        <taxon>Chitinophaga</taxon>
    </lineage>
</organism>
<dbReference type="HAMAP" id="MF_00771">
    <property type="entry name" value="UPF0310"/>
    <property type="match status" value="1"/>
</dbReference>
<dbReference type="AlphaFoldDB" id="A0A3E1NSP7"/>
<evidence type="ECO:0000313" key="4">
    <source>
        <dbReference type="Proteomes" id="UP000261174"/>
    </source>
</evidence>
<dbReference type="Gene3D" id="3.10.590.10">
    <property type="entry name" value="ph1033 like domains"/>
    <property type="match status" value="1"/>
</dbReference>
<dbReference type="InterPro" id="IPR022996">
    <property type="entry name" value="UPF0310"/>
</dbReference>
<dbReference type="OrthoDB" id="9793567at2"/>
<dbReference type="Pfam" id="PF01878">
    <property type="entry name" value="EVE"/>
    <property type="match status" value="1"/>
</dbReference>